<feature type="domain" description="Mop" evidence="7">
    <location>
        <begin position="202"/>
        <end position="268"/>
    </location>
</feature>
<evidence type="ECO:0000256" key="1">
    <source>
        <dbReference type="ARBA" id="ARBA00008110"/>
    </source>
</evidence>
<dbReference type="Pfam" id="PF00126">
    <property type="entry name" value="HTH_1"/>
    <property type="match status" value="1"/>
</dbReference>
<sequence length="270" mass="28354">MSASPFIAHLSLESSVGAELTQTRIRLLEAIAATGSISQAAKRVPLSYKAAWDAVDQINNLSAQPLVARSAGGSGGGGTRLTAYGQRVVAFYRALEQHYQTTLDQVAAGLDEATRTEVADFRQLLLNLNWRSSARNQFSGVVEALEQGDVESAVVLRLDDATRLTALVTRDSAAQLGLAPGRAVVALVKASAVLIGTDPGLRLSAQNLWWGEVERVHEGPINHEVVLALPAGRRVTATLTATSSRQLGLVPGLAACACFSAASVLLMSAS</sequence>
<evidence type="ECO:0000256" key="2">
    <source>
        <dbReference type="ARBA" id="ARBA00022448"/>
    </source>
</evidence>
<dbReference type="NCBIfam" id="TIGR00637">
    <property type="entry name" value="ModE_repress"/>
    <property type="match status" value="1"/>
</dbReference>
<comment type="similarity">
    <text evidence="1 5">Belongs to the ModE family.</text>
</comment>
<dbReference type="InterPro" id="IPR016462">
    <property type="entry name" value="ModE"/>
</dbReference>
<proteinExistence type="inferred from homology"/>
<evidence type="ECO:0000313" key="8">
    <source>
        <dbReference type="EMBL" id="AXA65550.1"/>
    </source>
</evidence>
<protein>
    <submittedName>
        <fullName evidence="8">Molybdenum-dependent transcriptional regulator</fullName>
    </submittedName>
</protein>
<keyword evidence="3 5" id="KW-0500">Molybdenum</keyword>
<reference evidence="8 9" key="1">
    <citation type="submission" date="2017-06" db="EMBL/GenBank/DDBJ databases">
        <title>Evolution towards high GC content and high-temperature stress adaptation in endophytic Pseudomonas oryzihabitans impacted its plant-growth promoting traits.</title>
        <authorList>
            <person name="Nascimento F.X."/>
        </authorList>
    </citation>
    <scope>NUCLEOTIDE SEQUENCE [LARGE SCALE GENOMIC DNA]</scope>
    <source>
        <strain evidence="8 9">MS8</strain>
    </source>
</reference>
<dbReference type="InterPro" id="IPR004606">
    <property type="entry name" value="Mop_domain"/>
</dbReference>
<dbReference type="Proteomes" id="UP000250579">
    <property type="component" value="Chromosome"/>
</dbReference>
<keyword evidence="2 5" id="KW-0813">Transport</keyword>
<dbReference type="EMBL" id="CP022198">
    <property type="protein sequence ID" value="AXA65550.1"/>
    <property type="molecule type" value="Genomic_DNA"/>
</dbReference>
<dbReference type="GO" id="GO:0003700">
    <property type="term" value="F:DNA-binding transcription factor activity"/>
    <property type="evidence" value="ECO:0007669"/>
    <property type="project" value="InterPro"/>
</dbReference>
<dbReference type="SUPFAM" id="SSF50331">
    <property type="entry name" value="MOP-like"/>
    <property type="match status" value="2"/>
</dbReference>
<name>A0A2Z5A874_9PSED</name>
<feature type="domain" description="Mop" evidence="7">
    <location>
        <begin position="131"/>
        <end position="197"/>
    </location>
</feature>
<dbReference type="PIRSF" id="PIRSF005763">
    <property type="entry name" value="Txn_reg_ModE"/>
    <property type="match status" value="1"/>
</dbReference>
<evidence type="ECO:0000256" key="3">
    <source>
        <dbReference type="ARBA" id="ARBA00022505"/>
    </source>
</evidence>
<evidence type="ECO:0000256" key="6">
    <source>
        <dbReference type="PIRSR" id="PIRSR005763-1"/>
    </source>
</evidence>
<dbReference type="InterPro" id="IPR000847">
    <property type="entry name" value="LysR_HTH_N"/>
</dbReference>
<dbReference type="PANTHER" id="PTHR30432">
    <property type="entry name" value="TRANSCRIPTIONAL REGULATOR MODE"/>
    <property type="match status" value="1"/>
</dbReference>
<evidence type="ECO:0000313" key="9">
    <source>
        <dbReference type="Proteomes" id="UP000250579"/>
    </source>
</evidence>
<dbReference type="InterPro" id="IPR003725">
    <property type="entry name" value="ModE-bd_N"/>
</dbReference>
<dbReference type="RefSeq" id="WP_208694074.1">
    <property type="nucleotide sequence ID" value="NZ_CP022198.1"/>
</dbReference>
<dbReference type="InterPro" id="IPR036390">
    <property type="entry name" value="WH_DNA-bd_sf"/>
</dbReference>
<dbReference type="InterPro" id="IPR051815">
    <property type="entry name" value="Molybdate_resp_trans_reg"/>
</dbReference>
<dbReference type="Gene3D" id="1.10.10.10">
    <property type="entry name" value="Winged helix-like DNA-binding domain superfamily/Winged helix DNA-binding domain"/>
    <property type="match status" value="1"/>
</dbReference>
<dbReference type="InterPro" id="IPR005116">
    <property type="entry name" value="Transp-assoc_OB_typ1"/>
</dbReference>
<dbReference type="InterPro" id="IPR008995">
    <property type="entry name" value="Mo/tungstate-bd_C_term_dom"/>
</dbReference>
<dbReference type="GO" id="GO:0030151">
    <property type="term" value="F:molybdenum ion binding"/>
    <property type="evidence" value="ECO:0007669"/>
    <property type="project" value="UniProtKB-UniRule"/>
</dbReference>
<dbReference type="AlphaFoldDB" id="A0A2Z5A874"/>
<dbReference type="Pfam" id="PF03459">
    <property type="entry name" value="TOBE"/>
    <property type="match status" value="2"/>
</dbReference>
<dbReference type="PROSITE" id="PS51866">
    <property type="entry name" value="MOP"/>
    <property type="match status" value="2"/>
</dbReference>
<evidence type="ECO:0000256" key="4">
    <source>
        <dbReference type="ARBA" id="ARBA00022737"/>
    </source>
</evidence>
<dbReference type="SUPFAM" id="SSF46785">
    <property type="entry name" value="Winged helix' DNA-binding domain"/>
    <property type="match status" value="1"/>
</dbReference>
<dbReference type="Gene3D" id="2.40.50.100">
    <property type="match status" value="2"/>
</dbReference>
<gene>
    <name evidence="8" type="ORF">CE139_06910</name>
</gene>
<evidence type="ECO:0000256" key="5">
    <source>
        <dbReference type="PIRNR" id="PIRNR005763"/>
    </source>
</evidence>
<dbReference type="PANTHER" id="PTHR30432:SF1">
    <property type="entry name" value="DNA-BINDING TRANSCRIPTIONAL DUAL REGULATOR MODE"/>
    <property type="match status" value="1"/>
</dbReference>
<keyword evidence="4" id="KW-0677">Repeat</keyword>
<accession>A0A2Z5A874</accession>
<dbReference type="GO" id="GO:0015689">
    <property type="term" value="P:molybdate ion transport"/>
    <property type="evidence" value="ECO:0007669"/>
    <property type="project" value="UniProtKB-UniRule"/>
</dbReference>
<feature type="region of interest" description="Required for dimer formation and molybdate binding" evidence="6">
    <location>
        <begin position="132"/>
        <end position="140"/>
    </location>
</feature>
<dbReference type="NCBIfam" id="TIGR00638">
    <property type="entry name" value="Mop"/>
    <property type="match status" value="1"/>
</dbReference>
<organism evidence="8 9">
    <name type="scientific">Pseudomonas oryzihabitans</name>
    <dbReference type="NCBI Taxonomy" id="47885"/>
    <lineage>
        <taxon>Bacteria</taxon>
        <taxon>Pseudomonadati</taxon>
        <taxon>Pseudomonadota</taxon>
        <taxon>Gammaproteobacteria</taxon>
        <taxon>Pseudomonadales</taxon>
        <taxon>Pseudomonadaceae</taxon>
        <taxon>Pseudomonas</taxon>
    </lineage>
</organism>
<dbReference type="InterPro" id="IPR036388">
    <property type="entry name" value="WH-like_DNA-bd_sf"/>
</dbReference>
<evidence type="ECO:0000259" key="7">
    <source>
        <dbReference type="PROSITE" id="PS51866"/>
    </source>
</evidence>